<keyword evidence="8" id="KW-0902">Two-component regulatory system</keyword>
<evidence type="ECO:0000256" key="1">
    <source>
        <dbReference type="ARBA" id="ARBA00000085"/>
    </source>
</evidence>
<dbReference type="SMART" id="SM00387">
    <property type="entry name" value="HATPase_c"/>
    <property type="match status" value="1"/>
</dbReference>
<dbReference type="CDD" id="cd00130">
    <property type="entry name" value="PAS"/>
    <property type="match status" value="1"/>
</dbReference>
<accession>A0A850HCQ5</accession>
<evidence type="ECO:0000313" key="13">
    <source>
        <dbReference type="EMBL" id="NVE96003.1"/>
    </source>
</evidence>
<dbReference type="Pfam" id="PF13426">
    <property type="entry name" value="PAS_9"/>
    <property type="match status" value="1"/>
</dbReference>
<dbReference type="Gene3D" id="3.30.565.10">
    <property type="entry name" value="Histidine kinase-like ATPase, C-terminal domain"/>
    <property type="match status" value="1"/>
</dbReference>
<dbReference type="InterPro" id="IPR036890">
    <property type="entry name" value="HATPase_C_sf"/>
</dbReference>
<dbReference type="PROSITE" id="PS50109">
    <property type="entry name" value="HIS_KIN"/>
    <property type="match status" value="1"/>
</dbReference>
<dbReference type="NCBIfam" id="TIGR00229">
    <property type="entry name" value="sensory_box"/>
    <property type="match status" value="1"/>
</dbReference>
<dbReference type="AlphaFoldDB" id="A0A850HCQ5"/>
<dbReference type="EMBL" id="JABWTA010000001">
    <property type="protein sequence ID" value="NVE96003.1"/>
    <property type="molecule type" value="Genomic_DNA"/>
</dbReference>
<dbReference type="Gene3D" id="3.30.450.20">
    <property type="entry name" value="PAS domain"/>
    <property type="match status" value="1"/>
</dbReference>
<keyword evidence="6" id="KW-0418">Kinase</keyword>
<evidence type="ECO:0000256" key="3">
    <source>
        <dbReference type="ARBA" id="ARBA00022553"/>
    </source>
</evidence>
<dbReference type="FunFam" id="3.30.450.20:FF:000060">
    <property type="entry name" value="Sensor protein FixL"/>
    <property type="match status" value="1"/>
</dbReference>
<keyword evidence="5" id="KW-0547">Nucleotide-binding</keyword>
<evidence type="ECO:0000256" key="10">
    <source>
        <dbReference type="ARBA" id="ARBA00070616"/>
    </source>
</evidence>
<dbReference type="InterPro" id="IPR003661">
    <property type="entry name" value="HisK_dim/P_dom"/>
</dbReference>
<comment type="caution">
    <text evidence="13">The sequence shown here is derived from an EMBL/GenBank/DDBJ whole genome shotgun (WGS) entry which is preliminary data.</text>
</comment>
<protein>
    <recommendedName>
        <fullName evidence="10">Sensor protein FixL</fullName>
        <ecNumber evidence="2">2.7.13.3</ecNumber>
    </recommendedName>
</protein>
<dbReference type="InterPro" id="IPR036097">
    <property type="entry name" value="HisK_dim/P_sf"/>
</dbReference>
<evidence type="ECO:0000256" key="6">
    <source>
        <dbReference type="ARBA" id="ARBA00022777"/>
    </source>
</evidence>
<evidence type="ECO:0000256" key="4">
    <source>
        <dbReference type="ARBA" id="ARBA00022679"/>
    </source>
</evidence>
<dbReference type="InterPro" id="IPR000014">
    <property type="entry name" value="PAS"/>
</dbReference>
<evidence type="ECO:0000313" key="14">
    <source>
        <dbReference type="Proteomes" id="UP000546031"/>
    </source>
</evidence>
<dbReference type="CDD" id="cd00082">
    <property type="entry name" value="HisKA"/>
    <property type="match status" value="1"/>
</dbReference>
<dbReference type="PRINTS" id="PR00344">
    <property type="entry name" value="BCTRLSENSOR"/>
</dbReference>
<evidence type="ECO:0000256" key="8">
    <source>
        <dbReference type="ARBA" id="ARBA00023012"/>
    </source>
</evidence>
<comment type="catalytic activity">
    <reaction evidence="1">
        <text>ATP + protein L-histidine = ADP + protein N-phospho-L-histidine.</text>
        <dbReference type="EC" id="2.7.13.3"/>
    </reaction>
</comment>
<dbReference type="GO" id="GO:0000155">
    <property type="term" value="F:phosphorelay sensor kinase activity"/>
    <property type="evidence" value="ECO:0007669"/>
    <property type="project" value="InterPro"/>
</dbReference>
<keyword evidence="3" id="KW-0597">Phosphoprotein</keyword>
<name>A0A850HCQ5_9SPHN</name>
<dbReference type="EC" id="2.7.13.3" evidence="2"/>
<evidence type="ECO:0000256" key="9">
    <source>
        <dbReference type="ARBA" id="ARBA00059827"/>
    </source>
</evidence>
<organism evidence="13 14">
    <name type="scientific">Altererythrobacter lutimaris</name>
    <dbReference type="NCBI Taxonomy" id="2743979"/>
    <lineage>
        <taxon>Bacteria</taxon>
        <taxon>Pseudomonadati</taxon>
        <taxon>Pseudomonadota</taxon>
        <taxon>Alphaproteobacteria</taxon>
        <taxon>Sphingomonadales</taxon>
        <taxon>Erythrobacteraceae</taxon>
        <taxon>Altererythrobacter</taxon>
    </lineage>
</organism>
<dbReference type="PANTHER" id="PTHR43065">
    <property type="entry name" value="SENSOR HISTIDINE KINASE"/>
    <property type="match status" value="1"/>
</dbReference>
<dbReference type="PANTHER" id="PTHR43065:SF10">
    <property type="entry name" value="PEROXIDE STRESS-ACTIVATED HISTIDINE KINASE MAK3"/>
    <property type="match status" value="1"/>
</dbReference>
<evidence type="ECO:0000259" key="12">
    <source>
        <dbReference type="PROSITE" id="PS50112"/>
    </source>
</evidence>
<dbReference type="InterPro" id="IPR005467">
    <property type="entry name" value="His_kinase_dom"/>
</dbReference>
<keyword evidence="14" id="KW-1185">Reference proteome</keyword>
<dbReference type="SUPFAM" id="SSF47384">
    <property type="entry name" value="Homodimeric domain of signal transducing histidine kinase"/>
    <property type="match status" value="1"/>
</dbReference>
<dbReference type="Gene3D" id="6.10.250.2580">
    <property type="match status" value="1"/>
</dbReference>
<keyword evidence="4" id="KW-0808">Transferase</keyword>
<dbReference type="InterPro" id="IPR003594">
    <property type="entry name" value="HATPase_dom"/>
</dbReference>
<dbReference type="Gene3D" id="1.10.287.130">
    <property type="match status" value="1"/>
</dbReference>
<dbReference type="InterPro" id="IPR035965">
    <property type="entry name" value="PAS-like_dom_sf"/>
</dbReference>
<dbReference type="PROSITE" id="PS50112">
    <property type="entry name" value="PAS"/>
    <property type="match status" value="1"/>
</dbReference>
<sequence>MVISDRLGNIVSFSKGAEAMFGYTEADVMGENVSLLMPSPNREGHDQFMREYMQTGTAKIIGIGRVTTARHSDGSTFPVKLSIGDVAFAGQSAFVAYMRDLSESRETERELHTLQNELAHVSRISSMGSLATSLAHELNQPLTAVANYAHSARDLLADPNTEALDLVREALDQCASEALRAGQIVHRLRDFIKSGETERHIVSLGRVIQEASALALINGDGKGVDFETELDPSADEIIVDPVQLQQVVLNLIRNALEAMIDSTHKQLQVRTLRTVDGFAQISISDSGPGLDQKVAERLFHPFNSTKADGMGLGLSICHSIVQSHDGKIWAEPSSLGGTAFHFTVPLAETDNGEQ</sequence>
<dbReference type="SUPFAM" id="SSF55785">
    <property type="entry name" value="PYP-like sensor domain (PAS domain)"/>
    <property type="match status" value="1"/>
</dbReference>
<dbReference type="Proteomes" id="UP000546031">
    <property type="component" value="Unassembled WGS sequence"/>
</dbReference>
<proteinExistence type="predicted"/>
<evidence type="ECO:0000256" key="2">
    <source>
        <dbReference type="ARBA" id="ARBA00012438"/>
    </source>
</evidence>
<dbReference type="GO" id="GO:0005524">
    <property type="term" value="F:ATP binding"/>
    <property type="evidence" value="ECO:0007669"/>
    <property type="project" value="UniProtKB-KW"/>
</dbReference>
<keyword evidence="7" id="KW-0067">ATP-binding</keyword>
<evidence type="ECO:0000259" key="11">
    <source>
        <dbReference type="PROSITE" id="PS50109"/>
    </source>
</evidence>
<dbReference type="InterPro" id="IPR004358">
    <property type="entry name" value="Sig_transdc_His_kin-like_C"/>
</dbReference>
<reference evidence="13 14" key="1">
    <citation type="submission" date="2020-06" db="EMBL/GenBank/DDBJ databases">
        <title>Altererythrobacter lutimaris sp. nov., a marine bacterium isolated from a tidal flat.</title>
        <authorList>
            <person name="Kim D."/>
            <person name="Yoo Y."/>
            <person name="Kim J.-J."/>
        </authorList>
    </citation>
    <scope>NUCLEOTIDE SEQUENCE [LARGE SCALE GENOMIC DNA]</scope>
    <source>
        <strain evidence="13 14">JGD-16</strain>
    </source>
</reference>
<comment type="function">
    <text evidence="9">Putative oxygen sensor; modulates the activity of FixJ, a transcriptional activator of nitrogen fixation fixK gene. FixL probably acts as a kinase that phosphorylates FixJ.</text>
</comment>
<evidence type="ECO:0000256" key="7">
    <source>
        <dbReference type="ARBA" id="ARBA00022840"/>
    </source>
</evidence>
<feature type="domain" description="PAS" evidence="12">
    <location>
        <begin position="1"/>
        <end position="56"/>
    </location>
</feature>
<gene>
    <name evidence="13" type="ORF">HUO12_13950</name>
</gene>
<evidence type="ECO:0000256" key="5">
    <source>
        <dbReference type="ARBA" id="ARBA00022741"/>
    </source>
</evidence>
<feature type="domain" description="Histidine kinase" evidence="11">
    <location>
        <begin position="133"/>
        <end position="348"/>
    </location>
</feature>
<dbReference type="Pfam" id="PF00512">
    <property type="entry name" value="HisKA"/>
    <property type="match status" value="1"/>
</dbReference>
<dbReference type="Pfam" id="PF02518">
    <property type="entry name" value="HATPase_c"/>
    <property type="match status" value="1"/>
</dbReference>
<dbReference type="SMART" id="SM00388">
    <property type="entry name" value="HisKA"/>
    <property type="match status" value="1"/>
</dbReference>
<dbReference type="SUPFAM" id="SSF55874">
    <property type="entry name" value="ATPase domain of HSP90 chaperone/DNA topoisomerase II/histidine kinase"/>
    <property type="match status" value="1"/>
</dbReference>